<evidence type="ECO:0000256" key="10">
    <source>
        <dbReference type="PROSITE-ProRule" id="PRU00169"/>
    </source>
</evidence>
<keyword evidence="5 9" id="KW-0805">Transcription regulation</keyword>
<dbReference type="InterPro" id="IPR024187">
    <property type="entry name" value="Sig_transdc_resp-reg_cit/mal"/>
</dbReference>
<dbReference type="AlphaFoldDB" id="A0A917PD11"/>
<organism evidence="12 13">
    <name type="scientific">Deinococcus aquiradiocola</name>
    <dbReference type="NCBI Taxonomy" id="393059"/>
    <lineage>
        <taxon>Bacteria</taxon>
        <taxon>Thermotogati</taxon>
        <taxon>Deinococcota</taxon>
        <taxon>Deinococci</taxon>
        <taxon>Deinococcales</taxon>
        <taxon>Deinococcaceae</taxon>
        <taxon>Deinococcus</taxon>
    </lineage>
</organism>
<dbReference type="PIRSF" id="PIRSF006171">
    <property type="entry name" value="RR_citrat_malat"/>
    <property type="match status" value="1"/>
</dbReference>
<dbReference type="InterPro" id="IPR011006">
    <property type="entry name" value="CheY-like_superfamily"/>
</dbReference>
<evidence type="ECO:0000256" key="9">
    <source>
        <dbReference type="PIRNR" id="PIRNR006171"/>
    </source>
</evidence>
<dbReference type="PANTHER" id="PTHR45526:SF1">
    <property type="entry name" value="TRANSCRIPTIONAL REGULATORY PROTEIN DCUR-RELATED"/>
    <property type="match status" value="1"/>
</dbReference>
<dbReference type="Pfam" id="PF00072">
    <property type="entry name" value="Response_reg"/>
    <property type="match status" value="1"/>
</dbReference>
<keyword evidence="2 9" id="KW-0963">Cytoplasm</keyword>
<keyword evidence="4 9" id="KW-0902">Two-component regulatory system</keyword>
<dbReference type="GO" id="GO:0000156">
    <property type="term" value="F:phosphorelay response regulator activity"/>
    <property type="evidence" value="ECO:0007669"/>
    <property type="project" value="TreeGrafter"/>
</dbReference>
<keyword evidence="8 9" id="KW-0804">Transcription</keyword>
<reference evidence="12" key="2">
    <citation type="submission" date="2020-09" db="EMBL/GenBank/DDBJ databases">
        <authorList>
            <person name="Sun Q."/>
            <person name="Ohkuma M."/>
        </authorList>
    </citation>
    <scope>NUCLEOTIDE SEQUENCE</scope>
    <source>
        <strain evidence="12">JCM 14371</strain>
    </source>
</reference>
<comment type="caution">
    <text evidence="12">The sequence shown here is derived from an EMBL/GenBank/DDBJ whole genome shotgun (WGS) entry which is preliminary data.</text>
</comment>
<evidence type="ECO:0000256" key="7">
    <source>
        <dbReference type="ARBA" id="ARBA00023159"/>
    </source>
</evidence>
<dbReference type="SUPFAM" id="SSF52172">
    <property type="entry name" value="CheY-like"/>
    <property type="match status" value="1"/>
</dbReference>
<keyword evidence="13" id="KW-1185">Reference proteome</keyword>
<evidence type="ECO:0000256" key="5">
    <source>
        <dbReference type="ARBA" id="ARBA00023015"/>
    </source>
</evidence>
<evidence type="ECO:0000259" key="11">
    <source>
        <dbReference type="PROSITE" id="PS50110"/>
    </source>
</evidence>
<dbReference type="PANTHER" id="PTHR45526">
    <property type="entry name" value="TRANSCRIPTIONAL REGULATORY PROTEIN DPIA"/>
    <property type="match status" value="1"/>
</dbReference>
<sequence length="224" mass="24080">MTRILLVEDDRWVAQVNRDLVVAGGHDVIGVAGTVQEGVSLAAHLQPDLILLDMYLPDGRGLDLLLALRAAGQVTDVVMLTAADDLQTVRQALSLGVVDYVIKPFEGARLLDAITRASGRQRFPGQAITQHRLDRLLGLPGAVLPKGIEEGMLRRVRQVLDAQAGTPLSAEEVGSAIGVSRVTAWRYLEYLLECGQVELDFSYGAPGRPAKLYRAARPAPGTAP</sequence>
<feature type="modified residue" description="4-aspartylphosphate" evidence="10">
    <location>
        <position position="53"/>
    </location>
</feature>
<evidence type="ECO:0000256" key="1">
    <source>
        <dbReference type="ARBA" id="ARBA00004496"/>
    </source>
</evidence>
<dbReference type="SMART" id="SM00448">
    <property type="entry name" value="REC"/>
    <property type="match status" value="1"/>
</dbReference>
<evidence type="ECO:0000313" key="12">
    <source>
        <dbReference type="EMBL" id="GGJ71128.1"/>
    </source>
</evidence>
<evidence type="ECO:0000256" key="3">
    <source>
        <dbReference type="ARBA" id="ARBA00022553"/>
    </source>
</evidence>
<name>A0A917PD11_9DEIO</name>
<protein>
    <recommendedName>
        <fullName evidence="9">Transcriptional regulatory protein</fullName>
    </recommendedName>
</protein>
<dbReference type="RefSeq" id="WP_188961598.1">
    <property type="nucleotide sequence ID" value="NZ_BMOE01000003.1"/>
</dbReference>
<dbReference type="GO" id="GO:0003677">
    <property type="term" value="F:DNA binding"/>
    <property type="evidence" value="ECO:0007669"/>
    <property type="project" value="UniProtKB-KW"/>
</dbReference>
<dbReference type="Proteomes" id="UP000635726">
    <property type="component" value="Unassembled WGS sequence"/>
</dbReference>
<evidence type="ECO:0000313" key="13">
    <source>
        <dbReference type="Proteomes" id="UP000635726"/>
    </source>
</evidence>
<proteinExistence type="predicted"/>
<accession>A0A917PD11</accession>
<dbReference type="EMBL" id="BMOE01000003">
    <property type="protein sequence ID" value="GGJ71128.1"/>
    <property type="molecule type" value="Genomic_DNA"/>
</dbReference>
<comment type="subcellular location">
    <subcellularLocation>
        <location evidence="1 9">Cytoplasm</location>
    </subcellularLocation>
</comment>
<evidence type="ECO:0000256" key="6">
    <source>
        <dbReference type="ARBA" id="ARBA00023125"/>
    </source>
</evidence>
<keyword evidence="6 9" id="KW-0238">DNA-binding</keyword>
<keyword evidence="3 10" id="KW-0597">Phosphoprotein</keyword>
<dbReference type="GO" id="GO:0003700">
    <property type="term" value="F:DNA-binding transcription factor activity"/>
    <property type="evidence" value="ECO:0007669"/>
    <property type="project" value="InterPro"/>
</dbReference>
<dbReference type="InterPro" id="IPR001789">
    <property type="entry name" value="Sig_transdc_resp-reg_receiver"/>
</dbReference>
<evidence type="ECO:0000256" key="8">
    <source>
        <dbReference type="ARBA" id="ARBA00023163"/>
    </source>
</evidence>
<evidence type="ECO:0000256" key="4">
    <source>
        <dbReference type="ARBA" id="ARBA00023012"/>
    </source>
</evidence>
<reference evidence="12" key="1">
    <citation type="journal article" date="2014" name="Int. J. Syst. Evol. Microbiol.">
        <title>Complete genome sequence of Corynebacterium casei LMG S-19264T (=DSM 44701T), isolated from a smear-ripened cheese.</title>
        <authorList>
            <consortium name="US DOE Joint Genome Institute (JGI-PGF)"/>
            <person name="Walter F."/>
            <person name="Albersmeier A."/>
            <person name="Kalinowski J."/>
            <person name="Ruckert C."/>
        </authorList>
    </citation>
    <scope>NUCLEOTIDE SEQUENCE</scope>
    <source>
        <strain evidence="12">JCM 14371</strain>
    </source>
</reference>
<dbReference type="Gene3D" id="3.40.50.2300">
    <property type="match status" value="1"/>
</dbReference>
<feature type="domain" description="Response regulatory" evidence="11">
    <location>
        <begin position="3"/>
        <end position="118"/>
    </location>
</feature>
<dbReference type="GO" id="GO:0005737">
    <property type="term" value="C:cytoplasm"/>
    <property type="evidence" value="ECO:0007669"/>
    <property type="project" value="UniProtKB-SubCell"/>
</dbReference>
<gene>
    <name evidence="12" type="ORF">GCM10008939_14410</name>
</gene>
<evidence type="ECO:0000256" key="2">
    <source>
        <dbReference type="ARBA" id="ARBA00022490"/>
    </source>
</evidence>
<dbReference type="InterPro" id="IPR051271">
    <property type="entry name" value="2C-system_Tx_regulators"/>
</dbReference>
<dbReference type="PROSITE" id="PS50110">
    <property type="entry name" value="RESPONSE_REGULATORY"/>
    <property type="match status" value="1"/>
</dbReference>
<keyword evidence="7 9" id="KW-0010">Activator</keyword>